<dbReference type="Proteomes" id="UP000799424">
    <property type="component" value="Unassembled WGS sequence"/>
</dbReference>
<keyword evidence="2" id="KW-1185">Reference proteome</keyword>
<dbReference type="OrthoDB" id="5424978at2759"/>
<sequence>VLAVTAVLYRPVTVAKLIVLTRQLADFTNNLELVREIISLCGSFLTLRDNTVYFVH</sequence>
<evidence type="ECO:0000313" key="2">
    <source>
        <dbReference type="Proteomes" id="UP000799424"/>
    </source>
</evidence>
<organism evidence="1 2">
    <name type="scientific">Ophiobolus disseminans</name>
    <dbReference type="NCBI Taxonomy" id="1469910"/>
    <lineage>
        <taxon>Eukaryota</taxon>
        <taxon>Fungi</taxon>
        <taxon>Dikarya</taxon>
        <taxon>Ascomycota</taxon>
        <taxon>Pezizomycotina</taxon>
        <taxon>Dothideomycetes</taxon>
        <taxon>Pleosporomycetidae</taxon>
        <taxon>Pleosporales</taxon>
        <taxon>Pleosporineae</taxon>
        <taxon>Phaeosphaeriaceae</taxon>
        <taxon>Ophiobolus</taxon>
    </lineage>
</organism>
<evidence type="ECO:0000313" key="1">
    <source>
        <dbReference type="EMBL" id="KAF2818584.1"/>
    </source>
</evidence>
<reference evidence="1" key="1">
    <citation type="journal article" date="2020" name="Stud. Mycol.">
        <title>101 Dothideomycetes genomes: a test case for predicting lifestyles and emergence of pathogens.</title>
        <authorList>
            <person name="Haridas S."/>
            <person name="Albert R."/>
            <person name="Binder M."/>
            <person name="Bloem J."/>
            <person name="Labutti K."/>
            <person name="Salamov A."/>
            <person name="Andreopoulos B."/>
            <person name="Baker S."/>
            <person name="Barry K."/>
            <person name="Bills G."/>
            <person name="Bluhm B."/>
            <person name="Cannon C."/>
            <person name="Castanera R."/>
            <person name="Culley D."/>
            <person name="Daum C."/>
            <person name="Ezra D."/>
            <person name="Gonzalez J."/>
            <person name="Henrissat B."/>
            <person name="Kuo A."/>
            <person name="Liang C."/>
            <person name="Lipzen A."/>
            <person name="Lutzoni F."/>
            <person name="Magnuson J."/>
            <person name="Mondo S."/>
            <person name="Nolan M."/>
            <person name="Ohm R."/>
            <person name="Pangilinan J."/>
            <person name="Park H.-J."/>
            <person name="Ramirez L."/>
            <person name="Alfaro M."/>
            <person name="Sun H."/>
            <person name="Tritt A."/>
            <person name="Yoshinaga Y."/>
            <person name="Zwiers L.-H."/>
            <person name="Turgeon B."/>
            <person name="Goodwin S."/>
            <person name="Spatafora J."/>
            <person name="Crous P."/>
            <person name="Grigoriev I."/>
        </authorList>
    </citation>
    <scope>NUCLEOTIDE SEQUENCE</scope>
    <source>
        <strain evidence="1">CBS 113818</strain>
    </source>
</reference>
<feature type="non-terminal residue" evidence="1">
    <location>
        <position position="1"/>
    </location>
</feature>
<name>A0A6A6ZE50_9PLEO</name>
<proteinExistence type="predicted"/>
<accession>A0A6A6ZE50</accession>
<protein>
    <submittedName>
        <fullName evidence="1">Uncharacterized protein</fullName>
    </submittedName>
</protein>
<dbReference type="EMBL" id="MU006250">
    <property type="protein sequence ID" value="KAF2818584.1"/>
    <property type="molecule type" value="Genomic_DNA"/>
</dbReference>
<dbReference type="AlphaFoldDB" id="A0A6A6ZE50"/>
<gene>
    <name evidence="1" type="ORF">CC86DRAFT_308708</name>
</gene>